<sequence>VDHDTPSNKITVAMAKEETSDFSHSEQPSYEVFCQQTMPRRHRGSYLVRLRKEDPDRYERYKHLSKEEQARERRRISEANQDPKIIEKKSLMNRILYMRKVGKLPDALKDKSNDDIRLIPTDVLNSLLPPAKSLRHMDPVAKEEWYRLGRSREWRRKKKLIDPEGFKKYNNERAKKYQDNLRKNNPEKFQELRAKAADRLRQYRFSQRIMKAMKEVKEIKVQGPNNSKSKRLRGRRKTDDFVEGKQELLIGESLENAHYVIPECATTHGEAATRRESSSARTGQSVQQEILDLMYNY</sequence>
<keyword evidence="2" id="KW-1185">Reference proteome</keyword>
<dbReference type="AlphaFoldDB" id="A0AAV2H0Z2"/>
<evidence type="ECO:0000313" key="1">
    <source>
        <dbReference type="EMBL" id="CAL1527340.1"/>
    </source>
</evidence>
<accession>A0AAV2H0Z2</accession>
<protein>
    <submittedName>
        <fullName evidence="1">Uncharacterized protein</fullName>
    </submittedName>
</protein>
<dbReference type="Proteomes" id="UP001497497">
    <property type="component" value="Unassembled WGS sequence"/>
</dbReference>
<comment type="caution">
    <text evidence="1">The sequence shown here is derived from an EMBL/GenBank/DDBJ whole genome shotgun (WGS) entry which is preliminary data.</text>
</comment>
<reference evidence="1 2" key="1">
    <citation type="submission" date="2024-04" db="EMBL/GenBank/DDBJ databases">
        <authorList>
            <consortium name="Genoscope - CEA"/>
            <person name="William W."/>
        </authorList>
    </citation>
    <scope>NUCLEOTIDE SEQUENCE [LARGE SCALE GENOMIC DNA]</scope>
</reference>
<dbReference type="EMBL" id="CAXITT010000016">
    <property type="protein sequence ID" value="CAL1527340.1"/>
    <property type="molecule type" value="Genomic_DNA"/>
</dbReference>
<gene>
    <name evidence="1" type="ORF">GSLYS_00001517001</name>
</gene>
<organism evidence="1 2">
    <name type="scientific">Lymnaea stagnalis</name>
    <name type="common">Great pond snail</name>
    <name type="synonym">Helix stagnalis</name>
    <dbReference type="NCBI Taxonomy" id="6523"/>
    <lineage>
        <taxon>Eukaryota</taxon>
        <taxon>Metazoa</taxon>
        <taxon>Spiralia</taxon>
        <taxon>Lophotrochozoa</taxon>
        <taxon>Mollusca</taxon>
        <taxon>Gastropoda</taxon>
        <taxon>Heterobranchia</taxon>
        <taxon>Euthyneura</taxon>
        <taxon>Panpulmonata</taxon>
        <taxon>Hygrophila</taxon>
        <taxon>Lymnaeoidea</taxon>
        <taxon>Lymnaeidae</taxon>
        <taxon>Lymnaea</taxon>
    </lineage>
</organism>
<evidence type="ECO:0000313" key="2">
    <source>
        <dbReference type="Proteomes" id="UP001497497"/>
    </source>
</evidence>
<feature type="non-terminal residue" evidence="1">
    <location>
        <position position="1"/>
    </location>
</feature>
<proteinExistence type="predicted"/>
<name>A0AAV2H0Z2_LYMST</name>